<dbReference type="SUPFAM" id="SSF81383">
    <property type="entry name" value="F-box domain"/>
    <property type="match status" value="1"/>
</dbReference>
<dbReference type="AlphaFoldDB" id="A0A2U1M8N9"/>
<proteinExistence type="predicted"/>
<sequence length="207" mass="23596">MGDSEWKEVTRKKHRSVFQKLKFPQGKTSLVDDLAKISLTVYVSNFPTQLMLLNAYGDTIIRVPKIEPGIGVTNDYDSLYPLMEALDDYFLLDMLSRLDVKAIIYCKCVCKRWRDLVLDPHFVSNLHLPRSLSSPPSLIIHGLPRENFNGVNTYGDRGSRGEVSVGRPGYLKWVEMQQQLDGCQLTHVASHNLSDNRCSFPMIKMPH</sequence>
<name>A0A2U1M8N9_ARTAN</name>
<protein>
    <submittedName>
        <fullName evidence="2">F-box associated domain, type 1</fullName>
    </submittedName>
</protein>
<dbReference type="InterPro" id="IPR036047">
    <property type="entry name" value="F-box-like_dom_sf"/>
</dbReference>
<organism evidence="2 3">
    <name type="scientific">Artemisia annua</name>
    <name type="common">Sweet wormwood</name>
    <dbReference type="NCBI Taxonomy" id="35608"/>
    <lineage>
        <taxon>Eukaryota</taxon>
        <taxon>Viridiplantae</taxon>
        <taxon>Streptophyta</taxon>
        <taxon>Embryophyta</taxon>
        <taxon>Tracheophyta</taxon>
        <taxon>Spermatophyta</taxon>
        <taxon>Magnoliopsida</taxon>
        <taxon>eudicotyledons</taxon>
        <taxon>Gunneridae</taxon>
        <taxon>Pentapetalae</taxon>
        <taxon>asterids</taxon>
        <taxon>campanulids</taxon>
        <taxon>Asterales</taxon>
        <taxon>Asteraceae</taxon>
        <taxon>Asteroideae</taxon>
        <taxon>Anthemideae</taxon>
        <taxon>Artemisiinae</taxon>
        <taxon>Artemisia</taxon>
    </lineage>
</organism>
<gene>
    <name evidence="2" type="ORF">CTI12_AA406770</name>
</gene>
<dbReference type="Proteomes" id="UP000245207">
    <property type="component" value="Unassembled WGS sequence"/>
</dbReference>
<evidence type="ECO:0000259" key="1">
    <source>
        <dbReference type="Pfam" id="PF00646"/>
    </source>
</evidence>
<evidence type="ECO:0000313" key="3">
    <source>
        <dbReference type="Proteomes" id="UP000245207"/>
    </source>
</evidence>
<dbReference type="Pfam" id="PF00646">
    <property type="entry name" value="F-box"/>
    <property type="match status" value="1"/>
</dbReference>
<keyword evidence="3" id="KW-1185">Reference proteome</keyword>
<dbReference type="InterPro" id="IPR001810">
    <property type="entry name" value="F-box_dom"/>
</dbReference>
<comment type="caution">
    <text evidence="2">The sequence shown here is derived from an EMBL/GenBank/DDBJ whole genome shotgun (WGS) entry which is preliminary data.</text>
</comment>
<accession>A0A2U1M8N9</accession>
<evidence type="ECO:0000313" key="2">
    <source>
        <dbReference type="EMBL" id="PWA57629.1"/>
    </source>
</evidence>
<reference evidence="2 3" key="1">
    <citation type="journal article" date="2018" name="Mol. Plant">
        <title>The genome of Artemisia annua provides insight into the evolution of Asteraceae family and artemisinin biosynthesis.</title>
        <authorList>
            <person name="Shen Q."/>
            <person name="Zhang L."/>
            <person name="Liao Z."/>
            <person name="Wang S."/>
            <person name="Yan T."/>
            <person name="Shi P."/>
            <person name="Liu M."/>
            <person name="Fu X."/>
            <person name="Pan Q."/>
            <person name="Wang Y."/>
            <person name="Lv Z."/>
            <person name="Lu X."/>
            <person name="Zhang F."/>
            <person name="Jiang W."/>
            <person name="Ma Y."/>
            <person name="Chen M."/>
            <person name="Hao X."/>
            <person name="Li L."/>
            <person name="Tang Y."/>
            <person name="Lv G."/>
            <person name="Zhou Y."/>
            <person name="Sun X."/>
            <person name="Brodelius P.E."/>
            <person name="Rose J.K.C."/>
            <person name="Tang K."/>
        </authorList>
    </citation>
    <scope>NUCLEOTIDE SEQUENCE [LARGE SCALE GENOMIC DNA]</scope>
    <source>
        <strain evidence="3">cv. Huhao1</strain>
        <tissue evidence="2">Leaf</tissue>
    </source>
</reference>
<dbReference type="OrthoDB" id="1924677at2759"/>
<feature type="domain" description="F-box" evidence="1">
    <location>
        <begin position="95"/>
        <end position="122"/>
    </location>
</feature>
<dbReference type="EMBL" id="PKPP01006111">
    <property type="protein sequence ID" value="PWA57629.1"/>
    <property type="molecule type" value="Genomic_DNA"/>
</dbReference>
<dbReference type="Gene3D" id="1.20.1280.50">
    <property type="match status" value="1"/>
</dbReference>
<dbReference type="STRING" id="35608.A0A2U1M8N9"/>